<proteinExistence type="predicted"/>
<dbReference type="InParanoid" id="A0A1X7UW29"/>
<reference evidence="2" key="1">
    <citation type="submission" date="2017-05" db="UniProtKB">
        <authorList>
            <consortium name="EnsemblMetazoa"/>
        </authorList>
    </citation>
    <scope>IDENTIFICATION</scope>
</reference>
<name>A0A1X7UW29_AMPQE</name>
<dbReference type="AlphaFoldDB" id="A0A1X7UW29"/>
<organism evidence="2">
    <name type="scientific">Amphimedon queenslandica</name>
    <name type="common">Sponge</name>
    <dbReference type="NCBI Taxonomy" id="400682"/>
    <lineage>
        <taxon>Eukaryota</taxon>
        <taxon>Metazoa</taxon>
        <taxon>Porifera</taxon>
        <taxon>Demospongiae</taxon>
        <taxon>Heteroscleromorpha</taxon>
        <taxon>Haplosclerida</taxon>
        <taxon>Niphatidae</taxon>
        <taxon>Amphimedon</taxon>
    </lineage>
</organism>
<sequence>MDAICPDIGAIAQQKHKNWPRGQVKLRNFYVGELVNVKNYVSGPTCLRKIKEKCGNVMFEVDLENGRVRKHIDQLILRFESTDPVSSDSNDMKSVEGPETHQ</sequence>
<protein>
    <submittedName>
        <fullName evidence="2">Uncharacterized protein</fullName>
    </submittedName>
</protein>
<evidence type="ECO:0000313" key="2">
    <source>
        <dbReference type="EnsemblMetazoa" id="Aqu2.1.32190_001"/>
    </source>
</evidence>
<dbReference type="EnsemblMetazoa" id="Aqu2.1.32190_001">
    <property type="protein sequence ID" value="Aqu2.1.32190_001"/>
    <property type="gene ID" value="Aqu2.1.32190"/>
</dbReference>
<accession>A0A1X7UW29</accession>
<feature type="region of interest" description="Disordered" evidence="1">
    <location>
        <begin position="83"/>
        <end position="102"/>
    </location>
</feature>
<feature type="compositionally biased region" description="Basic and acidic residues" evidence="1">
    <location>
        <begin position="90"/>
        <end position="102"/>
    </location>
</feature>
<evidence type="ECO:0000256" key="1">
    <source>
        <dbReference type="SAM" id="MobiDB-lite"/>
    </source>
</evidence>